<dbReference type="InterPro" id="IPR036390">
    <property type="entry name" value="WH_DNA-bd_sf"/>
</dbReference>
<feature type="DNA-binding region" description="Fork-head" evidence="2">
    <location>
        <begin position="1"/>
        <end position="81"/>
    </location>
</feature>
<dbReference type="Gene3D" id="1.10.10.10">
    <property type="entry name" value="Winged helix-like DNA-binding domain superfamily/Winged helix DNA-binding domain"/>
    <property type="match status" value="1"/>
</dbReference>
<keyword evidence="1 2" id="KW-0238">DNA-binding</keyword>
<organism evidence="4">
    <name type="scientific">Capitella teleta</name>
    <name type="common">Polychaete worm</name>
    <dbReference type="NCBI Taxonomy" id="283909"/>
    <lineage>
        <taxon>Eukaryota</taxon>
        <taxon>Metazoa</taxon>
        <taxon>Spiralia</taxon>
        <taxon>Lophotrochozoa</taxon>
        <taxon>Annelida</taxon>
        <taxon>Polychaeta</taxon>
        <taxon>Sedentaria</taxon>
        <taxon>Scolecida</taxon>
        <taxon>Capitellidae</taxon>
        <taxon>Capitella</taxon>
    </lineage>
</organism>
<protein>
    <recommendedName>
        <fullName evidence="3">Fork-head domain-containing protein</fullName>
    </recommendedName>
</protein>
<dbReference type="Proteomes" id="UP000014760">
    <property type="component" value="Unassembled WGS sequence"/>
</dbReference>
<accession>R7V3C5</accession>
<feature type="domain" description="Fork-head" evidence="3">
    <location>
        <begin position="1"/>
        <end position="81"/>
    </location>
</feature>
<feature type="non-terminal residue" evidence="4">
    <location>
        <position position="1"/>
    </location>
</feature>
<reference evidence="6" key="1">
    <citation type="submission" date="2012-12" db="EMBL/GenBank/DDBJ databases">
        <authorList>
            <person name="Hellsten U."/>
            <person name="Grimwood J."/>
            <person name="Chapman J.A."/>
            <person name="Shapiro H."/>
            <person name="Aerts A."/>
            <person name="Otillar R.P."/>
            <person name="Terry A.Y."/>
            <person name="Boore J.L."/>
            <person name="Simakov O."/>
            <person name="Marletaz F."/>
            <person name="Cho S.-J."/>
            <person name="Edsinger-Gonzales E."/>
            <person name="Havlak P."/>
            <person name="Kuo D.-H."/>
            <person name="Larsson T."/>
            <person name="Lv J."/>
            <person name="Arendt D."/>
            <person name="Savage R."/>
            <person name="Osoegawa K."/>
            <person name="de Jong P."/>
            <person name="Lindberg D.R."/>
            <person name="Seaver E.C."/>
            <person name="Weisblat D.A."/>
            <person name="Putnam N.H."/>
            <person name="Grigoriev I.V."/>
            <person name="Rokhsar D.S."/>
        </authorList>
    </citation>
    <scope>NUCLEOTIDE SEQUENCE</scope>
    <source>
        <strain evidence="6">I ESC-2004</strain>
    </source>
</reference>
<dbReference type="SMART" id="SM00339">
    <property type="entry name" value="FH"/>
    <property type="match status" value="1"/>
</dbReference>
<dbReference type="GO" id="GO:0043565">
    <property type="term" value="F:sequence-specific DNA binding"/>
    <property type="evidence" value="ECO:0007669"/>
    <property type="project" value="InterPro"/>
</dbReference>
<evidence type="ECO:0000256" key="1">
    <source>
        <dbReference type="ARBA" id="ARBA00023125"/>
    </source>
</evidence>
<dbReference type="PANTHER" id="PTHR46878:SF1">
    <property type="entry name" value="FORKHEAD BOX PROTEIN M1"/>
    <property type="match status" value="1"/>
</dbReference>
<dbReference type="PRINTS" id="PR00053">
    <property type="entry name" value="FORKHEAD"/>
</dbReference>
<dbReference type="EnsemblMetazoa" id="CapteT115253">
    <property type="protein sequence ID" value="CapteP115253"/>
    <property type="gene ID" value="CapteG115253"/>
</dbReference>
<dbReference type="GO" id="GO:0000086">
    <property type="term" value="P:G2/M transition of mitotic cell cycle"/>
    <property type="evidence" value="ECO:0007669"/>
    <property type="project" value="InterPro"/>
</dbReference>
<evidence type="ECO:0000313" key="6">
    <source>
        <dbReference type="Proteomes" id="UP000014760"/>
    </source>
</evidence>
<dbReference type="GO" id="GO:0005634">
    <property type="term" value="C:nucleus"/>
    <property type="evidence" value="ECO:0007669"/>
    <property type="project" value="UniProtKB-SubCell"/>
</dbReference>
<dbReference type="Pfam" id="PF00250">
    <property type="entry name" value="Forkhead"/>
    <property type="match status" value="1"/>
</dbReference>
<proteinExistence type="predicted"/>
<dbReference type="InterPro" id="IPR042839">
    <property type="entry name" value="FOXM1"/>
</dbReference>
<dbReference type="EMBL" id="AMQN01005238">
    <property type="status" value="NOT_ANNOTATED_CDS"/>
    <property type="molecule type" value="Genomic_DNA"/>
</dbReference>
<evidence type="ECO:0000313" key="5">
    <source>
        <dbReference type="EnsemblMetazoa" id="CapteP115253"/>
    </source>
</evidence>
<dbReference type="InterPro" id="IPR030456">
    <property type="entry name" value="TF_fork_head_CS_2"/>
</dbReference>
<dbReference type="PROSITE" id="PS50039">
    <property type="entry name" value="FORK_HEAD_3"/>
    <property type="match status" value="1"/>
</dbReference>
<dbReference type="STRING" id="283909.R7V3C5"/>
<evidence type="ECO:0000259" key="3">
    <source>
        <dbReference type="PROSITE" id="PS50039"/>
    </source>
</evidence>
<dbReference type="InterPro" id="IPR018122">
    <property type="entry name" value="TF_fork_head_CS_1"/>
</dbReference>
<evidence type="ECO:0000313" key="4">
    <source>
        <dbReference type="EMBL" id="ELU13054.1"/>
    </source>
</evidence>
<reference evidence="5" key="3">
    <citation type="submission" date="2015-06" db="UniProtKB">
        <authorList>
            <consortium name="EnsemblMetazoa"/>
        </authorList>
    </citation>
    <scope>IDENTIFICATION</scope>
</reference>
<dbReference type="InterPro" id="IPR036388">
    <property type="entry name" value="WH-like_DNA-bd_sf"/>
</dbReference>
<dbReference type="InterPro" id="IPR001766">
    <property type="entry name" value="Fork_head_dom"/>
</dbReference>
<dbReference type="PROSITE" id="PS00658">
    <property type="entry name" value="FORK_HEAD_2"/>
    <property type="match status" value="1"/>
</dbReference>
<keyword evidence="6" id="KW-1185">Reference proteome</keyword>
<sequence>RPPYSYMHLIEMAICSCDDKRMTLKEIYAWIENKFPFYKYSSNQGWKNSIRHNLSLYDIFIREKRNIPGKTGSSFWTLRSDLPSKTTRSIRSMIAEVEASSDQKSRII</sequence>
<dbReference type="GO" id="GO:0003700">
    <property type="term" value="F:DNA-binding transcription factor activity"/>
    <property type="evidence" value="ECO:0007669"/>
    <property type="project" value="InterPro"/>
</dbReference>
<dbReference type="OrthoDB" id="5402974at2759"/>
<dbReference type="OMA" id="QEIYKWI"/>
<keyword evidence="2" id="KW-0539">Nucleus</keyword>
<dbReference type="AlphaFoldDB" id="R7V3C5"/>
<dbReference type="PANTHER" id="PTHR46878">
    <property type="entry name" value="FORKHEAD BOX PROTEIN M1"/>
    <property type="match status" value="1"/>
</dbReference>
<dbReference type="PROSITE" id="PS00657">
    <property type="entry name" value="FORK_HEAD_1"/>
    <property type="match status" value="1"/>
</dbReference>
<dbReference type="EMBL" id="KB295515">
    <property type="protein sequence ID" value="ELU13054.1"/>
    <property type="molecule type" value="Genomic_DNA"/>
</dbReference>
<reference evidence="4 6" key="2">
    <citation type="journal article" date="2013" name="Nature">
        <title>Insights into bilaterian evolution from three spiralian genomes.</title>
        <authorList>
            <person name="Simakov O."/>
            <person name="Marletaz F."/>
            <person name="Cho S.J."/>
            <person name="Edsinger-Gonzales E."/>
            <person name="Havlak P."/>
            <person name="Hellsten U."/>
            <person name="Kuo D.H."/>
            <person name="Larsson T."/>
            <person name="Lv J."/>
            <person name="Arendt D."/>
            <person name="Savage R."/>
            <person name="Osoegawa K."/>
            <person name="de Jong P."/>
            <person name="Grimwood J."/>
            <person name="Chapman J.A."/>
            <person name="Shapiro H."/>
            <person name="Aerts A."/>
            <person name="Otillar R.P."/>
            <person name="Terry A.Y."/>
            <person name="Boore J.L."/>
            <person name="Grigoriev I.V."/>
            <person name="Lindberg D.R."/>
            <person name="Seaver E.C."/>
            <person name="Weisblat D.A."/>
            <person name="Putnam N.H."/>
            <person name="Rokhsar D.S."/>
        </authorList>
    </citation>
    <scope>NUCLEOTIDE SEQUENCE</scope>
    <source>
        <strain evidence="4 6">I ESC-2004</strain>
    </source>
</reference>
<evidence type="ECO:0000256" key="2">
    <source>
        <dbReference type="PROSITE-ProRule" id="PRU00089"/>
    </source>
</evidence>
<dbReference type="SUPFAM" id="SSF46785">
    <property type="entry name" value="Winged helix' DNA-binding domain"/>
    <property type="match status" value="1"/>
</dbReference>
<name>R7V3C5_CAPTE</name>
<gene>
    <name evidence="4" type="ORF">CAPTEDRAFT_115253</name>
</gene>
<dbReference type="HOGENOM" id="CLU_077699_6_2_1"/>
<comment type="subcellular location">
    <subcellularLocation>
        <location evidence="2">Nucleus</location>
    </subcellularLocation>
</comment>